<keyword evidence="3" id="KW-1185">Reference proteome</keyword>
<keyword evidence="1" id="KW-0732">Signal</keyword>
<name>G1WEL8_9BACT</name>
<sequence>MIKNMKQRIFLWGMLALATSFLVGCGSDGIVPAAQHSQYTTFRSSGGALTRAHYMLNHTKGTGATVSWQPDDHLWLYLSEDLRLKDIGNNITTLTPQANFYFPSGYERNSYKVDFLGHTANTDGRYININAQHYQNVPNNTDHMRYNGDCAEGTATKVAGQDNLYEVTFTHLPTYLCIMPYNSDDVVRTGAVIKNVKVLSNNPIRGRFDVGQYGLDVNHGTNLANDIEVVLNNPNGFPMDNATMDQAKNAVYVVMLPGWHDLTIEFYYTSPKFPGQTLCARRNIGNREYKANSMTDVVADIANYYGANNEYIAVGGEVSLAKKRSGVHVYADSTWNGLLNNKMKK</sequence>
<evidence type="ECO:0000313" key="2">
    <source>
        <dbReference type="EMBL" id="EGV29039.1"/>
    </source>
</evidence>
<protein>
    <submittedName>
        <fullName evidence="2">Uncharacterized protein</fullName>
    </submittedName>
</protein>
<dbReference type="PROSITE" id="PS51257">
    <property type="entry name" value="PROKAR_LIPOPROTEIN"/>
    <property type="match status" value="1"/>
</dbReference>
<dbReference type="EMBL" id="ADGI01000064">
    <property type="protein sequence ID" value="EGV29039.1"/>
    <property type="molecule type" value="Genomic_DNA"/>
</dbReference>
<dbReference type="Proteomes" id="UP000005141">
    <property type="component" value="Unassembled WGS sequence"/>
</dbReference>
<proteinExistence type="predicted"/>
<evidence type="ECO:0000313" key="3">
    <source>
        <dbReference type="Proteomes" id="UP000005141"/>
    </source>
</evidence>
<reference evidence="2 3" key="1">
    <citation type="submission" date="2011-07" db="EMBL/GenBank/DDBJ databases">
        <title>The Genome Sequence of Prevotella oulorum F0390.</title>
        <authorList>
            <consortium name="The Broad Institute Genome Sequencing Platform"/>
            <consortium name="The Broad Institute Genome Sequencing Center for Infectious Disease"/>
            <person name="Earl A."/>
            <person name="Ward D."/>
            <person name="Feldgarden M."/>
            <person name="Gevers D."/>
            <person name="Izard J."/>
            <person name="Ganesan A."/>
            <person name="Baranova O.V."/>
            <person name="Blanton J.M."/>
            <person name="Tanner A.C."/>
            <person name="Dewhirst F.E."/>
            <person name="Young S.K."/>
            <person name="Zeng Q."/>
            <person name="Gargeya S."/>
            <person name="Fitzgerald M."/>
            <person name="Haas B."/>
            <person name="Abouelleil A."/>
            <person name="Alvarado L."/>
            <person name="Arachchi H.M."/>
            <person name="Berlin A."/>
            <person name="Brown A."/>
            <person name="Chapman S.B."/>
            <person name="Chen Z."/>
            <person name="Dunbar C."/>
            <person name="Freedman E."/>
            <person name="Gearin G."/>
            <person name="Gellesch M."/>
            <person name="Goldberg J."/>
            <person name="Griggs A."/>
            <person name="Gujja S."/>
            <person name="Heiman D."/>
            <person name="Howarth C."/>
            <person name="Larson L."/>
            <person name="Lui A."/>
            <person name="MacDonald P.J.P."/>
            <person name="Mehta T."/>
            <person name="Montmayeur A."/>
            <person name="Murphy C."/>
            <person name="Neiman D."/>
            <person name="Pearson M."/>
            <person name="Priest M."/>
            <person name="Roberts A."/>
            <person name="Saif S."/>
            <person name="Shea T."/>
            <person name="Shenoy N."/>
            <person name="Sisk P."/>
            <person name="Stolte C."/>
            <person name="Sykes S."/>
            <person name="Wortman J."/>
            <person name="Nusbaum C."/>
            <person name="Birren B."/>
        </authorList>
    </citation>
    <scope>NUCLEOTIDE SEQUENCE [LARGE SCALE GENOMIC DNA]</scope>
    <source>
        <strain evidence="2 3">F0390</strain>
    </source>
</reference>
<dbReference type="AlphaFoldDB" id="G1WEL8"/>
<dbReference type="HOGENOM" id="CLU_833818_0_0_10"/>
<feature type="chain" id="PRO_5003425999" evidence="1">
    <location>
        <begin position="26"/>
        <end position="345"/>
    </location>
</feature>
<evidence type="ECO:0000256" key="1">
    <source>
        <dbReference type="SAM" id="SignalP"/>
    </source>
</evidence>
<organism evidence="2 3">
    <name type="scientific">Segatella oulorum F0390</name>
    <dbReference type="NCBI Taxonomy" id="702438"/>
    <lineage>
        <taxon>Bacteria</taxon>
        <taxon>Pseudomonadati</taxon>
        <taxon>Bacteroidota</taxon>
        <taxon>Bacteroidia</taxon>
        <taxon>Bacteroidales</taxon>
        <taxon>Prevotellaceae</taxon>
        <taxon>Segatella</taxon>
    </lineage>
</organism>
<dbReference type="PATRIC" id="fig|702438.4.peg.2383"/>
<comment type="caution">
    <text evidence="2">The sequence shown here is derived from an EMBL/GenBank/DDBJ whole genome shotgun (WGS) entry which is preliminary data.</text>
</comment>
<gene>
    <name evidence="2" type="ORF">HMPREF9431_02269</name>
</gene>
<accession>G1WEL8</accession>
<feature type="signal peptide" evidence="1">
    <location>
        <begin position="1"/>
        <end position="25"/>
    </location>
</feature>